<dbReference type="EMBL" id="BAQD01000015">
    <property type="protein sequence ID" value="GBQ06713.1"/>
    <property type="molecule type" value="Genomic_DNA"/>
</dbReference>
<comment type="caution">
    <text evidence="1">The sequence shown here is derived from an EMBL/GenBank/DDBJ whole genome shotgun (WGS) entry which is preliminary data.</text>
</comment>
<sequence length="148" mass="16271">MTTADGTPRSGGNVRFMVMDHSRQWLFYQTPTGPLYRLATALVTDPSVSPIEQLEGMANWRRTPSLGGLAISKNDTLYMVDIDHGDLLAFGADRIPLRLLHDPRLTHTRDIALLPRSSRANARIAVLLEENAPSSSQKASHIAEIGLP</sequence>
<evidence type="ECO:0000313" key="1">
    <source>
        <dbReference type="EMBL" id="GBQ06713.1"/>
    </source>
</evidence>
<organism evidence="1 2">
    <name type="scientific">Saccharibacter floricola DSM 15669</name>
    <dbReference type="NCBI Taxonomy" id="1123227"/>
    <lineage>
        <taxon>Bacteria</taxon>
        <taxon>Pseudomonadati</taxon>
        <taxon>Pseudomonadota</taxon>
        <taxon>Alphaproteobacteria</taxon>
        <taxon>Acetobacterales</taxon>
        <taxon>Acetobacteraceae</taxon>
        <taxon>Saccharibacter</taxon>
    </lineage>
</organism>
<dbReference type="Proteomes" id="UP001062901">
    <property type="component" value="Unassembled WGS sequence"/>
</dbReference>
<evidence type="ECO:0000313" key="2">
    <source>
        <dbReference type="Proteomes" id="UP001062901"/>
    </source>
</evidence>
<reference evidence="1" key="1">
    <citation type="submission" date="2013-04" db="EMBL/GenBank/DDBJ databases">
        <title>The genome sequencing project of 58 acetic acid bacteria.</title>
        <authorList>
            <person name="Okamoto-Kainuma A."/>
            <person name="Ishikawa M."/>
            <person name="Umino S."/>
            <person name="Koizumi Y."/>
            <person name="Shiwa Y."/>
            <person name="Yoshikawa H."/>
            <person name="Matsutani M."/>
            <person name="Matsushita K."/>
        </authorList>
    </citation>
    <scope>NUCLEOTIDE SEQUENCE</scope>
    <source>
        <strain evidence="1">DSM 15669</strain>
    </source>
</reference>
<accession>A0ABQ0NYM0</accession>
<dbReference type="Gene3D" id="2.120.10.30">
    <property type="entry name" value="TolB, C-terminal domain"/>
    <property type="match status" value="1"/>
</dbReference>
<dbReference type="InterPro" id="IPR011042">
    <property type="entry name" value="6-blade_b-propeller_TolB-like"/>
</dbReference>
<name>A0ABQ0NYM0_9PROT</name>
<keyword evidence="2" id="KW-1185">Reference proteome</keyword>
<proteinExistence type="predicted"/>
<evidence type="ECO:0008006" key="3">
    <source>
        <dbReference type="Google" id="ProtNLM"/>
    </source>
</evidence>
<protein>
    <recommendedName>
        <fullName evidence="3">Phytase-like domain-containing protein</fullName>
    </recommendedName>
</protein>
<gene>
    <name evidence="1" type="ORF">AA15669_1056</name>
</gene>